<feature type="transmembrane region" description="Helical" evidence="11">
    <location>
        <begin position="35"/>
        <end position="53"/>
    </location>
</feature>
<dbReference type="GO" id="GO:0016020">
    <property type="term" value="C:membrane"/>
    <property type="evidence" value="ECO:0007669"/>
    <property type="project" value="InterPro"/>
</dbReference>
<dbReference type="PROSITE" id="PS50893">
    <property type="entry name" value="ABC_TRANSPORTER_2"/>
    <property type="match status" value="1"/>
</dbReference>
<evidence type="ECO:0000256" key="7">
    <source>
        <dbReference type="ARBA" id="ARBA00022856"/>
    </source>
</evidence>
<dbReference type="InterPro" id="IPR003593">
    <property type="entry name" value="AAA+_ATPase"/>
</dbReference>
<dbReference type="PANTHER" id="PTHR43394:SF13">
    <property type="entry name" value="ANTIGEN PEPTIDE TRANSPORTER 1"/>
    <property type="match status" value="1"/>
</dbReference>
<keyword evidence="7" id="KW-0571">Peptide transport</keyword>
<accession>A0AAV2MG42</accession>
<reference evidence="15 16" key="1">
    <citation type="submission" date="2024-04" db="EMBL/GenBank/DDBJ databases">
        <authorList>
            <person name="Waldvogel A.-M."/>
            <person name="Schoenle A."/>
        </authorList>
    </citation>
    <scope>NUCLEOTIDE SEQUENCE [LARGE SCALE GENOMIC DNA]</scope>
</reference>
<dbReference type="Gene3D" id="3.40.50.300">
    <property type="entry name" value="P-loop containing nucleotide triphosphate hydrolases"/>
    <property type="match status" value="1"/>
</dbReference>
<evidence type="ECO:0000256" key="11">
    <source>
        <dbReference type="SAM" id="Phobius"/>
    </source>
</evidence>
<dbReference type="InterPro" id="IPR039421">
    <property type="entry name" value="Type_1_exporter"/>
</dbReference>
<evidence type="ECO:0000256" key="5">
    <source>
        <dbReference type="ARBA" id="ARBA00022741"/>
    </source>
</evidence>
<dbReference type="SMART" id="SM00382">
    <property type="entry name" value="AAA"/>
    <property type="match status" value="1"/>
</dbReference>
<name>A0AAV2MG42_KNICA</name>
<keyword evidence="5" id="KW-0547">Nucleotide-binding</keyword>
<evidence type="ECO:0000259" key="14">
    <source>
        <dbReference type="PROSITE" id="PS50929"/>
    </source>
</evidence>
<dbReference type="InterPro" id="IPR036640">
    <property type="entry name" value="ABC1_TM_sf"/>
</dbReference>
<dbReference type="PRINTS" id="PR01896">
    <property type="entry name" value="TAP1PROTEIN"/>
</dbReference>
<dbReference type="GO" id="GO:0012505">
    <property type="term" value="C:endomembrane system"/>
    <property type="evidence" value="ECO:0007669"/>
    <property type="project" value="UniProtKB-SubCell"/>
</dbReference>
<dbReference type="InterPro" id="IPR017871">
    <property type="entry name" value="ABC_transporter-like_CS"/>
</dbReference>
<gene>
    <name evidence="15" type="ORF">KC01_LOCUS38602</name>
</gene>
<keyword evidence="3" id="KW-0813">Transport</keyword>
<dbReference type="GO" id="GO:0015421">
    <property type="term" value="F:ABC-type oligopeptide transporter activity"/>
    <property type="evidence" value="ECO:0007669"/>
    <property type="project" value="TreeGrafter"/>
</dbReference>
<dbReference type="InterPro" id="IPR027417">
    <property type="entry name" value="P-loop_NTPase"/>
</dbReference>
<evidence type="ECO:0000256" key="4">
    <source>
        <dbReference type="ARBA" id="ARBA00022692"/>
    </source>
</evidence>
<dbReference type="Proteomes" id="UP001497482">
    <property type="component" value="Chromosome 7"/>
</dbReference>
<dbReference type="GO" id="GO:0016887">
    <property type="term" value="F:ATP hydrolysis activity"/>
    <property type="evidence" value="ECO:0007669"/>
    <property type="project" value="InterPro"/>
</dbReference>
<comment type="subcellular location">
    <subcellularLocation>
        <location evidence="1">Endomembrane system</location>
        <topology evidence="1">Multi-pass membrane protein</topology>
    </subcellularLocation>
</comment>
<dbReference type="FunFam" id="3.40.50.300:FF:000140">
    <property type="entry name" value="Lipid A export ATP-binding/permease protein MsbA"/>
    <property type="match status" value="1"/>
</dbReference>
<feature type="transmembrane region" description="Helical" evidence="11">
    <location>
        <begin position="60"/>
        <end position="80"/>
    </location>
</feature>
<feature type="transmembrane region" description="Helical" evidence="11">
    <location>
        <begin position="194"/>
        <end position="215"/>
    </location>
</feature>
<evidence type="ECO:0008006" key="17">
    <source>
        <dbReference type="Google" id="ProtNLM"/>
    </source>
</evidence>
<keyword evidence="6" id="KW-0067">ATP-binding</keyword>
<evidence type="ECO:0000313" key="15">
    <source>
        <dbReference type="EMBL" id="CAL1612262.1"/>
    </source>
</evidence>
<keyword evidence="7" id="KW-0653">Protein transport</keyword>
<feature type="domain" description="ABC transporter" evidence="13">
    <location>
        <begin position="473"/>
        <end position="710"/>
    </location>
</feature>
<evidence type="ECO:0000256" key="10">
    <source>
        <dbReference type="ARBA" id="ARBA00023136"/>
    </source>
</evidence>
<dbReference type="CDD" id="cd18589">
    <property type="entry name" value="ABC_6TM_TAP1"/>
    <property type="match status" value="1"/>
</dbReference>
<evidence type="ECO:0000256" key="2">
    <source>
        <dbReference type="ARBA" id="ARBA00006493"/>
    </source>
</evidence>
<proteinExistence type="inferred from homology"/>
<keyword evidence="8" id="KW-1278">Translocase</keyword>
<feature type="signal peptide" evidence="12">
    <location>
        <begin position="1"/>
        <end position="23"/>
    </location>
</feature>
<evidence type="ECO:0000256" key="6">
    <source>
        <dbReference type="ARBA" id="ARBA00022840"/>
    </source>
</evidence>
<feature type="domain" description="ABC transmembrane type-1" evidence="14">
    <location>
        <begin position="159"/>
        <end position="440"/>
    </location>
</feature>
<comment type="similarity">
    <text evidence="2">Belongs to the ABC transporter superfamily. ABCB family. MHC peptide exporter (TC 3.A.1.209) subfamily.</text>
</comment>
<evidence type="ECO:0000256" key="3">
    <source>
        <dbReference type="ARBA" id="ARBA00022448"/>
    </source>
</evidence>
<dbReference type="PROSITE" id="PS50929">
    <property type="entry name" value="ABC_TM1F"/>
    <property type="match status" value="1"/>
</dbReference>
<protein>
    <recommendedName>
        <fullName evidence="17">Transporter 1, ATP-binding cassette, sub-family B (MDR/TAP)</fullName>
    </recommendedName>
</protein>
<keyword evidence="16" id="KW-1185">Reference proteome</keyword>
<dbReference type="GO" id="GO:0005524">
    <property type="term" value="F:ATP binding"/>
    <property type="evidence" value="ECO:0007669"/>
    <property type="project" value="UniProtKB-KW"/>
</dbReference>
<dbReference type="SUPFAM" id="SSF90123">
    <property type="entry name" value="ABC transporter transmembrane region"/>
    <property type="match status" value="1"/>
</dbReference>
<evidence type="ECO:0000256" key="9">
    <source>
        <dbReference type="ARBA" id="ARBA00022989"/>
    </source>
</evidence>
<dbReference type="InterPro" id="IPR003439">
    <property type="entry name" value="ABC_transporter-like_ATP-bd"/>
</dbReference>
<feature type="transmembrane region" description="Helical" evidence="11">
    <location>
        <begin position="153"/>
        <end position="174"/>
    </location>
</feature>
<dbReference type="PROSITE" id="PS00211">
    <property type="entry name" value="ABC_TRANSPORTER_1"/>
    <property type="match status" value="1"/>
</dbReference>
<keyword evidence="9 11" id="KW-1133">Transmembrane helix</keyword>
<dbReference type="FunFam" id="1.20.1560.10:FF:000215">
    <property type="entry name" value="ABC transporter B family member 4"/>
    <property type="match status" value="1"/>
</dbReference>
<dbReference type="InterPro" id="IPR011527">
    <property type="entry name" value="ABC1_TM_dom"/>
</dbReference>
<sequence>MSLKMRVAEVLLCVCLDLVLVHGLSLVPVRASPWLWLWCGALVRSALLLSCCWMRGSTELHSIGVLCFHFPVYTGLLWALDQPTEEQLWGCHSWTRVLQGYAVTALAWVYWGDVSPLLLSASAFVRSRLSPSPPDDTATDHRLQRLLGYMRPYFWRFTVVVILVFLSSYGEMAFPQYTGRVADWIMNNEAPDAFTEAVTVMALLTVASAVLEFICDLTYNVTMSHIHTVVQGEVFQAVLKQDISFFQATTTGELVSRITTDTNSLSEALSETLSLLMWYSARLAFILFFMLRQSVRLTLLTCMVLPLIWELPKLLGQFRQAISKQVTDSLAKENQVATETFSNMKTVRSFANEDGETERYRRSLDHTYALNKKEAAAYSATTWANSMTTLALKVGILYYGGTLVTRGAVSGGDLVAFVLYELQFTSAVDSVMRFYPEVKKAIGGSEKIFQYLDRIPQSPPDGTLAPEKLEKDIEFKNVTFAYPGMTESSQVLKGASFKLILGKTNALVGLNSSGKSTCVKLLQRFYQPQEGVILLDGNPLHTYKSQYLHHTMAVVSQDCLLFSRSVEENIKYGLETASEEDVRRAAELACAHTFITELSDGYNTDAGEKGGQVSGGQKQRISIARALIRRPQILILDNATSDLDAETEKKVHDALSRLPDQCTLLLISNKMELVRSADHVVYLHEGKAPEQGTHQQLMQLGGHYAALVDKQDAGFHRPGQRINQSIKVYL</sequence>
<dbReference type="SUPFAM" id="SSF52540">
    <property type="entry name" value="P-loop containing nucleoside triphosphate hydrolases"/>
    <property type="match status" value="1"/>
</dbReference>
<keyword evidence="12" id="KW-0732">Signal</keyword>
<feature type="transmembrane region" description="Helical" evidence="11">
    <location>
        <begin position="297"/>
        <end position="315"/>
    </location>
</feature>
<dbReference type="AlphaFoldDB" id="A0AAV2MG42"/>
<evidence type="ECO:0000256" key="1">
    <source>
        <dbReference type="ARBA" id="ARBA00004127"/>
    </source>
</evidence>
<keyword evidence="4 11" id="KW-0812">Transmembrane</keyword>
<feature type="transmembrane region" description="Helical" evidence="11">
    <location>
        <begin position="100"/>
        <end position="119"/>
    </location>
</feature>
<dbReference type="Pfam" id="PF00005">
    <property type="entry name" value="ABC_tran"/>
    <property type="match status" value="1"/>
</dbReference>
<dbReference type="Gene3D" id="1.20.1560.10">
    <property type="entry name" value="ABC transporter type 1, transmembrane domain"/>
    <property type="match status" value="1"/>
</dbReference>
<keyword evidence="10 11" id="KW-0472">Membrane</keyword>
<dbReference type="EMBL" id="OZ035829">
    <property type="protein sequence ID" value="CAL1612262.1"/>
    <property type="molecule type" value="Genomic_DNA"/>
</dbReference>
<dbReference type="PANTHER" id="PTHR43394">
    <property type="entry name" value="ATP-DEPENDENT PERMEASE MDL1, MITOCHONDRIAL"/>
    <property type="match status" value="1"/>
</dbReference>
<dbReference type="Pfam" id="PF00664">
    <property type="entry name" value="ABC_membrane"/>
    <property type="match status" value="1"/>
</dbReference>
<evidence type="ECO:0000259" key="13">
    <source>
        <dbReference type="PROSITE" id="PS50893"/>
    </source>
</evidence>
<evidence type="ECO:0000313" key="16">
    <source>
        <dbReference type="Proteomes" id="UP001497482"/>
    </source>
</evidence>
<evidence type="ECO:0000256" key="8">
    <source>
        <dbReference type="ARBA" id="ARBA00022967"/>
    </source>
</evidence>
<feature type="chain" id="PRO_5043696495" description="Transporter 1, ATP-binding cassette, sub-family B (MDR/TAP)" evidence="12">
    <location>
        <begin position="24"/>
        <end position="730"/>
    </location>
</feature>
<organism evidence="15 16">
    <name type="scientific">Knipowitschia caucasica</name>
    <name type="common">Caucasian dwarf goby</name>
    <name type="synonym">Pomatoschistus caucasicus</name>
    <dbReference type="NCBI Taxonomy" id="637954"/>
    <lineage>
        <taxon>Eukaryota</taxon>
        <taxon>Metazoa</taxon>
        <taxon>Chordata</taxon>
        <taxon>Craniata</taxon>
        <taxon>Vertebrata</taxon>
        <taxon>Euteleostomi</taxon>
        <taxon>Actinopterygii</taxon>
        <taxon>Neopterygii</taxon>
        <taxon>Teleostei</taxon>
        <taxon>Neoteleostei</taxon>
        <taxon>Acanthomorphata</taxon>
        <taxon>Gobiaria</taxon>
        <taxon>Gobiiformes</taxon>
        <taxon>Gobioidei</taxon>
        <taxon>Gobiidae</taxon>
        <taxon>Gobiinae</taxon>
        <taxon>Knipowitschia</taxon>
    </lineage>
</organism>
<evidence type="ECO:0000256" key="12">
    <source>
        <dbReference type="SAM" id="SignalP"/>
    </source>
</evidence>